<dbReference type="InterPro" id="IPR035067">
    <property type="entry name" value="V-type_ATPase_csu/dsu"/>
</dbReference>
<evidence type="ECO:0000256" key="5">
    <source>
        <dbReference type="ARBA" id="ARBA00046957"/>
    </source>
</evidence>
<dbReference type="InterPro" id="IPR016727">
    <property type="entry name" value="ATPase_V0-cplx_dsu"/>
</dbReference>
<evidence type="ECO:0000256" key="2">
    <source>
        <dbReference type="ARBA" id="ARBA00022448"/>
    </source>
</evidence>
<accession>A0A084VU82</accession>
<evidence type="ECO:0000313" key="9">
    <source>
        <dbReference type="Proteomes" id="UP000030765"/>
    </source>
</evidence>
<dbReference type="Gene3D" id="1.10.132.50">
    <property type="entry name" value="ATP synthase (C/AC39) subunit, domain 3"/>
    <property type="match status" value="1"/>
</dbReference>
<dbReference type="EMBL" id="ATLV01016683">
    <property type="status" value="NOT_ANNOTATED_CDS"/>
    <property type="molecule type" value="Genomic_DNA"/>
</dbReference>
<comment type="function">
    <text evidence="6">Subunit of the V0 complex of vacuolar(H+)-ATPase (V-ATPase), a multisubunit enzyme composed of a peripheral complex (V1) that hydrolyzes ATP and a membrane integral complex (V0) that translocates protons. V-ATPase is responsible for acidifying and maintaining the pH of intracellular compartments and in some cell types, is targeted to the plasma membrane, where it is responsible for acidifying the extracellular environment.</text>
</comment>
<organism evidence="7">
    <name type="scientific">Anopheles sinensis</name>
    <name type="common">Mosquito</name>
    <dbReference type="NCBI Taxonomy" id="74873"/>
    <lineage>
        <taxon>Eukaryota</taxon>
        <taxon>Metazoa</taxon>
        <taxon>Ecdysozoa</taxon>
        <taxon>Arthropoda</taxon>
        <taxon>Hexapoda</taxon>
        <taxon>Insecta</taxon>
        <taxon>Pterygota</taxon>
        <taxon>Neoptera</taxon>
        <taxon>Endopterygota</taxon>
        <taxon>Diptera</taxon>
        <taxon>Nematocera</taxon>
        <taxon>Culicoidea</taxon>
        <taxon>Culicidae</taxon>
        <taxon>Anophelinae</taxon>
        <taxon>Anopheles</taxon>
    </lineage>
</organism>
<proteinExistence type="inferred from homology"/>
<dbReference type="InterPro" id="IPR044911">
    <property type="entry name" value="V-type_ATPase_csu/dsu_dom_3"/>
</dbReference>
<dbReference type="FunFam" id="1.20.1690.10:FF:000001">
    <property type="entry name" value="V-type proton ATPase subunit"/>
    <property type="match status" value="1"/>
</dbReference>
<reference evidence="8" key="2">
    <citation type="submission" date="2020-05" db="UniProtKB">
        <authorList>
            <consortium name="EnsemblMetazoa"/>
        </authorList>
    </citation>
    <scope>IDENTIFICATION</scope>
</reference>
<dbReference type="SUPFAM" id="SSF103486">
    <property type="entry name" value="V-type ATP synthase subunit C"/>
    <property type="match status" value="1"/>
</dbReference>
<protein>
    <recommendedName>
        <fullName evidence="6">V-type proton ATPase subunit</fullName>
    </recommendedName>
</protein>
<dbReference type="GO" id="GO:0046961">
    <property type="term" value="F:proton-transporting ATPase activity, rotational mechanism"/>
    <property type="evidence" value="ECO:0007669"/>
    <property type="project" value="InterPro"/>
</dbReference>
<evidence type="ECO:0000256" key="1">
    <source>
        <dbReference type="ARBA" id="ARBA00006709"/>
    </source>
</evidence>
<keyword evidence="4 6" id="KW-0406">Ion transport</keyword>
<keyword evidence="2 6" id="KW-0813">Transport</keyword>
<keyword evidence="3 6" id="KW-0375">Hydrogen ion transport</keyword>
<dbReference type="GO" id="GO:0007430">
    <property type="term" value="P:terminal branching, open tracheal system"/>
    <property type="evidence" value="ECO:0007669"/>
    <property type="project" value="UniProtKB-ARBA"/>
</dbReference>
<reference evidence="7 9" key="1">
    <citation type="journal article" date="2014" name="BMC Genomics">
        <title>Genome sequence of Anopheles sinensis provides insight into genetics basis of mosquito competence for malaria parasites.</title>
        <authorList>
            <person name="Zhou D."/>
            <person name="Zhang D."/>
            <person name="Ding G."/>
            <person name="Shi L."/>
            <person name="Hou Q."/>
            <person name="Ye Y."/>
            <person name="Xu Y."/>
            <person name="Zhou H."/>
            <person name="Xiong C."/>
            <person name="Li S."/>
            <person name="Yu J."/>
            <person name="Hong S."/>
            <person name="Yu X."/>
            <person name="Zou P."/>
            <person name="Chen C."/>
            <person name="Chang X."/>
            <person name="Wang W."/>
            <person name="Lv Y."/>
            <person name="Sun Y."/>
            <person name="Ma L."/>
            <person name="Shen B."/>
            <person name="Zhu C."/>
        </authorList>
    </citation>
    <scope>NUCLEOTIDE SEQUENCE [LARGE SCALE GENOMIC DNA]</scope>
</reference>
<dbReference type="EMBL" id="KE525102">
    <property type="protein sequence ID" value="KFB41526.1"/>
    <property type="molecule type" value="Genomic_DNA"/>
</dbReference>
<dbReference type="VEuPathDB" id="VectorBase:ASIC009122"/>
<dbReference type="Proteomes" id="UP000030765">
    <property type="component" value="Unassembled WGS sequence"/>
</dbReference>
<dbReference type="EnsemblMetazoa" id="ASIC009122-RA">
    <property type="protein sequence ID" value="ASIC009122-PA"/>
    <property type="gene ID" value="ASIC009122"/>
</dbReference>
<comment type="similarity">
    <text evidence="1 6">Belongs to the V-ATPase V0D/AC39 subunit family.</text>
</comment>
<dbReference type="InterPro" id="IPR036079">
    <property type="entry name" value="ATPase_csu/dsu_sf"/>
</dbReference>
<dbReference type="InterPro" id="IPR002843">
    <property type="entry name" value="ATPase_V0-cplx_csu/dsu"/>
</dbReference>
<dbReference type="PIRSF" id="PIRSF018497">
    <property type="entry name" value="V-ATP_synth_D"/>
    <property type="match status" value="1"/>
</dbReference>
<dbReference type="VEuPathDB" id="VectorBase:ASIS013920"/>
<dbReference type="PANTHER" id="PTHR11028">
    <property type="entry name" value="VACUOLAR ATP SYNTHASE SUBUNIT AC39"/>
    <property type="match status" value="1"/>
</dbReference>
<keyword evidence="9" id="KW-1185">Reference proteome</keyword>
<name>A0A084VU82_ANOSI</name>
<dbReference type="GO" id="GO:0033179">
    <property type="term" value="C:proton-transporting V-type ATPase, V0 domain"/>
    <property type="evidence" value="ECO:0007669"/>
    <property type="project" value="InterPro"/>
</dbReference>
<evidence type="ECO:0000313" key="8">
    <source>
        <dbReference type="EnsemblMetazoa" id="ASIC009122-PA"/>
    </source>
</evidence>
<evidence type="ECO:0000256" key="3">
    <source>
        <dbReference type="ARBA" id="ARBA00022781"/>
    </source>
</evidence>
<evidence type="ECO:0000256" key="6">
    <source>
        <dbReference type="PIRNR" id="PIRNR018497"/>
    </source>
</evidence>
<gene>
    <name evidence="7" type="ORF">ZHAS_00009122</name>
</gene>
<dbReference type="Gene3D" id="1.20.1690.10">
    <property type="entry name" value="V-type ATP synthase subunit C domain"/>
    <property type="match status" value="2"/>
</dbReference>
<comment type="subunit">
    <text evidence="5">V-ATPase is a heteromultimeric enzyme made up of two complexes: the ATP-hydrolytic V1 complex and the proton translocation V0 complex. The V1 complex consists of three catalytic AB heterodimers that form a heterohexamer, three peripheral stalks each consisting of EG heterodimers, one central rotor including subunits D and F, and the regulatory subunits C and H. The proton translocation complex V0 consists of the proton transport subunit a, a ring of proteolipid subunits c9c'', rotary subunit d, subunits e and f, and the accessory subunits VhaAC45 and ATP6AP2.</text>
</comment>
<dbReference type="STRING" id="74873.A0A084VU82"/>
<dbReference type="AlphaFoldDB" id="A0A084VU82"/>
<sequence length="347" mass="39711">MSGCMFNIDGGYLEGLCRGFKNNILKQVDYQQLVQCETLEDLKLHLQSTSYGNFMADETGSLTVSAIDENLRQTLVVEFRYMRNQAVGSLAMFLDYIMYGYMIDNTILLITGVLHDRPASELISKCHPLGKFEQLEAISAAFSPSELYHAILIDTPLAPFVHDILSERNLDELSIEITRNTMHKAYLEAFFKLCKRLGGSTANVMCEILAFEADRRAIIITINAFGIGLSKEERAKLYPCCGRLHPDGLSALAKATDYEQVKAIASYYPEYADLFDDSKNSTESTIEERFFESETLLHERSFIQQFHFGVFYSYLKLKEQEFRNVIWIAECISQKNRTRIENYICIR</sequence>
<dbReference type="OrthoDB" id="10250083at2759"/>
<dbReference type="Pfam" id="PF01992">
    <property type="entry name" value="vATP-synt_AC39"/>
    <property type="match status" value="1"/>
</dbReference>
<evidence type="ECO:0000256" key="4">
    <source>
        <dbReference type="ARBA" id="ARBA00023065"/>
    </source>
</evidence>
<dbReference type="OMA" id="FRNIVWI"/>
<evidence type="ECO:0000313" key="7">
    <source>
        <dbReference type="EMBL" id="KFB41526.1"/>
    </source>
</evidence>